<dbReference type="Proteomes" id="UP001066276">
    <property type="component" value="Chromosome 12"/>
</dbReference>
<dbReference type="AlphaFoldDB" id="A0AAV7L312"/>
<evidence type="ECO:0000256" key="1">
    <source>
        <dbReference type="SAM" id="MobiDB-lite"/>
    </source>
</evidence>
<gene>
    <name evidence="2" type="ORF">NDU88_004988</name>
</gene>
<dbReference type="EMBL" id="JANPWB010000016">
    <property type="protein sequence ID" value="KAJ1084842.1"/>
    <property type="molecule type" value="Genomic_DNA"/>
</dbReference>
<organism evidence="2 3">
    <name type="scientific">Pleurodeles waltl</name>
    <name type="common">Iberian ribbed newt</name>
    <dbReference type="NCBI Taxonomy" id="8319"/>
    <lineage>
        <taxon>Eukaryota</taxon>
        <taxon>Metazoa</taxon>
        <taxon>Chordata</taxon>
        <taxon>Craniata</taxon>
        <taxon>Vertebrata</taxon>
        <taxon>Euteleostomi</taxon>
        <taxon>Amphibia</taxon>
        <taxon>Batrachia</taxon>
        <taxon>Caudata</taxon>
        <taxon>Salamandroidea</taxon>
        <taxon>Salamandridae</taxon>
        <taxon>Pleurodelinae</taxon>
        <taxon>Pleurodeles</taxon>
    </lineage>
</organism>
<evidence type="ECO:0000313" key="2">
    <source>
        <dbReference type="EMBL" id="KAJ1084842.1"/>
    </source>
</evidence>
<keyword evidence="3" id="KW-1185">Reference proteome</keyword>
<evidence type="ECO:0000313" key="3">
    <source>
        <dbReference type="Proteomes" id="UP001066276"/>
    </source>
</evidence>
<feature type="region of interest" description="Disordered" evidence="1">
    <location>
        <begin position="1"/>
        <end position="48"/>
    </location>
</feature>
<proteinExistence type="predicted"/>
<feature type="compositionally biased region" description="Polar residues" evidence="1">
    <location>
        <begin position="9"/>
        <end position="20"/>
    </location>
</feature>
<sequence>MGWHKRTDASQGNTMEQYTTPVPLPKRPTRSAGSGDDMRPPANPEEPSCAEHFAAIQGSRVALEDKIETVALEVNLLRADLQKVSDKDKVAEDAIVELQTEVGALRKQMVHANSMAGGEVGGRRGKIPVE</sequence>
<reference evidence="2" key="1">
    <citation type="journal article" date="2022" name="bioRxiv">
        <title>Sequencing and chromosome-scale assembly of the giantPleurodeles waltlgenome.</title>
        <authorList>
            <person name="Brown T."/>
            <person name="Elewa A."/>
            <person name="Iarovenko S."/>
            <person name="Subramanian E."/>
            <person name="Araus A.J."/>
            <person name="Petzold A."/>
            <person name="Susuki M."/>
            <person name="Suzuki K.-i.T."/>
            <person name="Hayashi T."/>
            <person name="Toyoda A."/>
            <person name="Oliveira C."/>
            <person name="Osipova E."/>
            <person name="Leigh N.D."/>
            <person name="Simon A."/>
            <person name="Yun M.H."/>
        </authorList>
    </citation>
    <scope>NUCLEOTIDE SEQUENCE</scope>
    <source>
        <strain evidence="2">20211129_DDA</strain>
        <tissue evidence="2">Liver</tissue>
    </source>
</reference>
<name>A0AAV7L312_PLEWA</name>
<protein>
    <submittedName>
        <fullName evidence="2">Uncharacterized protein</fullName>
    </submittedName>
</protein>
<accession>A0AAV7L312</accession>
<comment type="caution">
    <text evidence="2">The sequence shown here is derived from an EMBL/GenBank/DDBJ whole genome shotgun (WGS) entry which is preliminary data.</text>
</comment>